<reference evidence="1" key="1">
    <citation type="journal article" date="2025" name="Int. J. Syst. Evol. Microbiol.">
        <title>Streptomyces citrinus sp. nov., with yellow diffusible pigment.</title>
        <authorList>
            <person name="He Y."/>
            <person name="Yang E."/>
            <person name="Xu J."/>
            <person name="Sun Y."/>
            <person name="Sun L."/>
        </authorList>
    </citation>
    <scope>NUCLEOTIDE SEQUENCE</scope>
    <source>
        <strain evidence="1">Q6</strain>
    </source>
</reference>
<keyword evidence="2" id="KW-1185">Reference proteome</keyword>
<gene>
    <name evidence="1" type="ORF">V2W30_41065</name>
</gene>
<accession>A0ACD5AQU0</accession>
<organism evidence="1 2">
    <name type="scientific">Streptomyces citrinus</name>
    <dbReference type="NCBI Taxonomy" id="3118173"/>
    <lineage>
        <taxon>Bacteria</taxon>
        <taxon>Bacillati</taxon>
        <taxon>Actinomycetota</taxon>
        <taxon>Actinomycetes</taxon>
        <taxon>Kitasatosporales</taxon>
        <taxon>Streptomycetaceae</taxon>
        <taxon>Streptomyces</taxon>
    </lineage>
</organism>
<protein>
    <submittedName>
        <fullName evidence="1">Uncharacterized protein</fullName>
    </submittedName>
</protein>
<dbReference type="EMBL" id="CP146023">
    <property type="protein sequence ID" value="WWQ69557.1"/>
    <property type="molecule type" value="Genomic_DNA"/>
</dbReference>
<sequence length="59" mass="6827">MNERLTDASRHTRFGVLPERVRFEDRTEEVETDQGPIGVAYIPEGPWKYYPCLALDMGL</sequence>
<evidence type="ECO:0000313" key="1">
    <source>
        <dbReference type="EMBL" id="WWQ69557.1"/>
    </source>
</evidence>
<keyword evidence="1" id="KW-0614">Plasmid</keyword>
<geneLocation type="plasmid" evidence="1 2">
    <name>p1</name>
</geneLocation>
<evidence type="ECO:0000313" key="2">
    <source>
        <dbReference type="Proteomes" id="UP001432251"/>
    </source>
</evidence>
<proteinExistence type="predicted"/>
<name>A0ACD5AQU0_9ACTN</name>
<dbReference type="Proteomes" id="UP001432251">
    <property type="component" value="Plasmid p1"/>
</dbReference>